<dbReference type="Proteomes" id="UP000005239">
    <property type="component" value="Unassembled WGS sequence"/>
</dbReference>
<dbReference type="EnsemblMetazoa" id="PPA34741.1">
    <property type="protein sequence ID" value="PPA34741.1"/>
    <property type="gene ID" value="WBGene00273110"/>
</dbReference>
<accession>A0A8R1YLA1</accession>
<evidence type="ECO:0000259" key="1">
    <source>
        <dbReference type="Pfam" id="PF24413"/>
    </source>
</evidence>
<dbReference type="AlphaFoldDB" id="A0A2A6C6V3"/>
<name>A0A2A6C6V3_PRIPA</name>
<dbReference type="InterPro" id="IPR057641">
    <property type="entry name" value="W02B3_4_N"/>
</dbReference>
<dbReference type="Pfam" id="PF24413">
    <property type="entry name" value="W02B3_4_N"/>
    <property type="match status" value="1"/>
</dbReference>
<organism evidence="2 3">
    <name type="scientific">Pristionchus pacificus</name>
    <name type="common">Parasitic nematode worm</name>
    <dbReference type="NCBI Taxonomy" id="54126"/>
    <lineage>
        <taxon>Eukaryota</taxon>
        <taxon>Metazoa</taxon>
        <taxon>Ecdysozoa</taxon>
        <taxon>Nematoda</taxon>
        <taxon>Chromadorea</taxon>
        <taxon>Rhabditida</taxon>
        <taxon>Rhabditina</taxon>
        <taxon>Diplogasteromorpha</taxon>
        <taxon>Diplogasteroidea</taxon>
        <taxon>Neodiplogasteridae</taxon>
        <taxon>Pristionchus</taxon>
    </lineage>
</organism>
<evidence type="ECO:0000313" key="3">
    <source>
        <dbReference type="Proteomes" id="UP000005239"/>
    </source>
</evidence>
<feature type="domain" description="W02B3.4-like N-terminal" evidence="1">
    <location>
        <begin position="52"/>
        <end position="166"/>
    </location>
</feature>
<protein>
    <recommendedName>
        <fullName evidence="1">W02B3.4-like N-terminal domain-containing protein</fullName>
    </recommendedName>
</protein>
<proteinExistence type="predicted"/>
<reference evidence="2" key="2">
    <citation type="submission" date="2022-06" db="UniProtKB">
        <authorList>
            <consortium name="EnsemblMetazoa"/>
        </authorList>
    </citation>
    <scope>IDENTIFICATION</scope>
    <source>
        <strain evidence="2">PS312</strain>
    </source>
</reference>
<gene>
    <name evidence="2" type="primary">WBGene00273110</name>
</gene>
<keyword evidence="3" id="KW-1185">Reference proteome</keyword>
<evidence type="ECO:0000313" key="2">
    <source>
        <dbReference type="EnsemblMetazoa" id="PPA34741.1"/>
    </source>
</evidence>
<sequence>MGSHCCSRAPPYLALVLLTIFSIYFHPPFDVVPASYSTTQRAAITLSALPWQLYADSFAFLIPVLIIDIDLLQSIISGASPTEEPSSKLRVAVEERFRGMKIAEKEENLDVIFYSKSQSDRDYWLFEMGMDKRAMRPFEMCSTSLVFLPSDIRAFLEDWHYSRLIECNALFQRNSSERRSIPLLFTRQMADLRDFIKERKARLMLAGGTLLGIDIY</sequence>
<reference evidence="3" key="1">
    <citation type="journal article" date="2008" name="Nat. Genet.">
        <title>The Pristionchus pacificus genome provides a unique perspective on nematode lifestyle and parasitism.</title>
        <authorList>
            <person name="Dieterich C."/>
            <person name="Clifton S.W."/>
            <person name="Schuster L.N."/>
            <person name="Chinwalla A."/>
            <person name="Delehaunty K."/>
            <person name="Dinkelacker I."/>
            <person name="Fulton L."/>
            <person name="Fulton R."/>
            <person name="Godfrey J."/>
            <person name="Minx P."/>
            <person name="Mitreva M."/>
            <person name="Roeseler W."/>
            <person name="Tian H."/>
            <person name="Witte H."/>
            <person name="Yang S.P."/>
            <person name="Wilson R.K."/>
            <person name="Sommer R.J."/>
        </authorList>
    </citation>
    <scope>NUCLEOTIDE SEQUENCE [LARGE SCALE GENOMIC DNA]</scope>
    <source>
        <strain evidence="3">PS312</strain>
    </source>
</reference>
<accession>A0A2A6C6V3</accession>